<organism evidence="1 2">
    <name type="scientific">Cetraspora pellucida</name>
    <dbReference type="NCBI Taxonomy" id="1433469"/>
    <lineage>
        <taxon>Eukaryota</taxon>
        <taxon>Fungi</taxon>
        <taxon>Fungi incertae sedis</taxon>
        <taxon>Mucoromycota</taxon>
        <taxon>Glomeromycotina</taxon>
        <taxon>Glomeromycetes</taxon>
        <taxon>Diversisporales</taxon>
        <taxon>Gigasporaceae</taxon>
        <taxon>Cetraspora</taxon>
    </lineage>
</organism>
<evidence type="ECO:0000313" key="2">
    <source>
        <dbReference type="Proteomes" id="UP000789366"/>
    </source>
</evidence>
<proteinExistence type="predicted"/>
<feature type="non-terminal residue" evidence="1">
    <location>
        <position position="280"/>
    </location>
</feature>
<reference evidence="1" key="1">
    <citation type="submission" date="2021-06" db="EMBL/GenBank/DDBJ databases">
        <authorList>
            <person name="Kallberg Y."/>
            <person name="Tangrot J."/>
            <person name="Rosling A."/>
        </authorList>
    </citation>
    <scope>NUCLEOTIDE SEQUENCE</scope>
    <source>
        <strain evidence="1">28 12/20/2015</strain>
    </source>
</reference>
<name>A0ACA9NYU4_9GLOM</name>
<sequence length="280" mass="32390">MSEETFTFPCDSIAFTPPFPPRIDILEIVQKRLEKNPEKIGSKGPNCWLIYRAYYVFEYNKLTTSKKLSMTELSPHIAKAWSNESDEVKKEYQNIAAKVEEELIRQRKENLVYTFPKKRYPSPTIKHALTTDSEMQTAYSEQSKVIPKKLDMMNSEISSRTLNHPYYTSESPDNKNNIFVSEHTMTTDANFLFHSDPTPPYHYQPVTSNLFFIPQYDNYGFNVNPLSTPPTLLPAEPPLYSSFNPIQTIYCVDGLCEDNYAFYDPYSLGFSDNTLNKIID</sequence>
<protein>
    <submittedName>
        <fullName evidence="1">14462_t:CDS:1</fullName>
    </submittedName>
</protein>
<dbReference type="Proteomes" id="UP000789366">
    <property type="component" value="Unassembled WGS sequence"/>
</dbReference>
<keyword evidence="2" id="KW-1185">Reference proteome</keyword>
<comment type="caution">
    <text evidence="1">The sequence shown here is derived from an EMBL/GenBank/DDBJ whole genome shotgun (WGS) entry which is preliminary data.</text>
</comment>
<gene>
    <name evidence="1" type="ORF">SPELUC_LOCUS10336</name>
</gene>
<evidence type="ECO:0000313" key="1">
    <source>
        <dbReference type="EMBL" id="CAG8684400.1"/>
    </source>
</evidence>
<dbReference type="EMBL" id="CAJVPW010018983">
    <property type="protein sequence ID" value="CAG8684400.1"/>
    <property type="molecule type" value="Genomic_DNA"/>
</dbReference>
<accession>A0ACA9NYU4</accession>